<dbReference type="Gene3D" id="2.60.40.1220">
    <property type="match status" value="1"/>
</dbReference>
<name>C6PYS2_9CLOT</name>
<evidence type="ECO:0000313" key="5">
    <source>
        <dbReference type="Proteomes" id="UP000004198"/>
    </source>
</evidence>
<evidence type="ECO:0000256" key="1">
    <source>
        <dbReference type="ARBA" id="ARBA00022729"/>
    </source>
</evidence>
<protein>
    <recommendedName>
        <fullName evidence="3">SbsA Ig-like domain-containing protein</fullName>
    </recommendedName>
</protein>
<evidence type="ECO:0000313" key="4">
    <source>
        <dbReference type="EMBL" id="EET85603.1"/>
    </source>
</evidence>
<dbReference type="Pfam" id="PF13205">
    <property type="entry name" value="Big_5"/>
    <property type="match status" value="1"/>
</dbReference>
<keyword evidence="1 2" id="KW-0732">Signal</keyword>
<dbReference type="InterPro" id="IPR032812">
    <property type="entry name" value="SbsA_Ig"/>
</dbReference>
<comment type="caution">
    <text evidence="4">The sequence shown here is derived from an EMBL/GenBank/DDBJ whole genome shotgun (WGS) entry which is preliminary data.</text>
</comment>
<proteinExistence type="predicted"/>
<dbReference type="eggNOG" id="ENOG50308TC">
    <property type="taxonomic scope" value="Bacteria"/>
</dbReference>
<evidence type="ECO:0000256" key="2">
    <source>
        <dbReference type="SAM" id="SignalP"/>
    </source>
</evidence>
<dbReference type="InterPro" id="IPR014755">
    <property type="entry name" value="Cu-Rt/internalin_Ig-like"/>
</dbReference>
<feature type="chain" id="PRO_5002969247" description="SbsA Ig-like domain-containing protein" evidence="2">
    <location>
        <begin position="27"/>
        <end position="239"/>
    </location>
</feature>
<gene>
    <name evidence="4" type="ORF">CcarbDRAFT_3939</name>
</gene>
<dbReference type="AlphaFoldDB" id="C6PYS2"/>
<feature type="signal peptide" evidence="2">
    <location>
        <begin position="1"/>
        <end position="26"/>
    </location>
</feature>
<accession>C6PYS2</accession>
<dbReference type="EMBL" id="ACVI01000083">
    <property type="protein sequence ID" value="EET85603.1"/>
    <property type="molecule type" value="Genomic_DNA"/>
</dbReference>
<evidence type="ECO:0000259" key="3">
    <source>
        <dbReference type="Pfam" id="PF13205"/>
    </source>
</evidence>
<dbReference type="Proteomes" id="UP000004198">
    <property type="component" value="Unassembled WGS sequence"/>
</dbReference>
<dbReference type="OrthoDB" id="1914263at2"/>
<dbReference type="RefSeq" id="WP_007062824.1">
    <property type="nucleotide sequence ID" value="NZ_ACVI01000083.1"/>
</dbReference>
<feature type="domain" description="SbsA Ig-like" evidence="3">
    <location>
        <begin position="32"/>
        <end position="119"/>
    </location>
</feature>
<reference evidence="4 5" key="1">
    <citation type="submission" date="2009-06" db="EMBL/GenBank/DDBJ databases">
        <title>The draft genome of Clostridium carboxidivorans P7.</title>
        <authorList>
            <consortium name="US DOE Joint Genome Institute (JGI-PGF)"/>
            <person name="Lucas S."/>
            <person name="Copeland A."/>
            <person name="Lapidus A."/>
            <person name="Glavina del Rio T."/>
            <person name="Tice H."/>
            <person name="Bruce D."/>
            <person name="Goodwin L."/>
            <person name="Pitluck S."/>
            <person name="Larimer F."/>
            <person name="Land M.L."/>
            <person name="Hauser L."/>
            <person name="Hemme C.L."/>
        </authorList>
    </citation>
    <scope>NUCLEOTIDE SEQUENCE [LARGE SCALE GENOMIC DNA]</scope>
    <source>
        <strain evidence="4 5">P7</strain>
    </source>
</reference>
<organism evidence="4 5">
    <name type="scientific">Clostridium carboxidivorans P7</name>
    <dbReference type="NCBI Taxonomy" id="536227"/>
    <lineage>
        <taxon>Bacteria</taxon>
        <taxon>Bacillati</taxon>
        <taxon>Bacillota</taxon>
        <taxon>Clostridia</taxon>
        <taxon>Eubacteriales</taxon>
        <taxon>Clostridiaceae</taxon>
        <taxon>Clostridium</taxon>
    </lineage>
</organism>
<sequence length="239" mass="27395">MNLKYKIIALYLTLICSLLLPNCTHAKDLRTQNNVTTDKTWSIKFNFPIDTKTLDSNINITDSKGNVINTVFNASADNKIITVIPKKAYIPNETYTLNINQNIRSVRGKSLEKSSTKSFAVSNMYSINTENEKIIKKARSYFYTNDELENMKIKYLGNVEGYFIYYVPLKPVVEEGSDYTAKGYVFSARSMQRIVGIKEGKLYTLGNLIFETSLREHVGEVYNLLIDEFKDLNNIPYEI</sequence>
<keyword evidence="5" id="KW-1185">Reference proteome</keyword>